<keyword evidence="10" id="KW-1185">Reference proteome</keyword>
<dbReference type="PANTHER" id="PTHR43133">
    <property type="entry name" value="RNA POLYMERASE ECF-TYPE SIGMA FACTO"/>
    <property type="match status" value="1"/>
</dbReference>
<dbReference type="RefSeq" id="WP_149546339.1">
    <property type="nucleotide sequence ID" value="NZ_VTPS01000031.1"/>
</dbReference>
<evidence type="ECO:0000256" key="2">
    <source>
        <dbReference type="ARBA" id="ARBA00023015"/>
    </source>
</evidence>
<comment type="caution">
    <text evidence="9">The sequence shown here is derived from an EMBL/GenBank/DDBJ whole genome shotgun (WGS) entry which is preliminary data.</text>
</comment>
<evidence type="ECO:0000313" key="10">
    <source>
        <dbReference type="Proteomes" id="UP000322976"/>
    </source>
</evidence>
<evidence type="ECO:0000259" key="8">
    <source>
        <dbReference type="Pfam" id="PF08281"/>
    </source>
</evidence>
<keyword evidence="5 6" id="KW-0804">Transcription</keyword>
<dbReference type="PANTHER" id="PTHR43133:SF51">
    <property type="entry name" value="RNA POLYMERASE SIGMA FACTOR"/>
    <property type="match status" value="1"/>
</dbReference>
<dbReference type="InterPro" id="IPR013324">
    <property type="entry name" value="RNA_pol_sigma_r3/r4-like"/>
</dbReference>
<dbReference type="CDD" id="cd06171">
    <property type="entry name" value="Sigma70_r4"/>
    <property type="match status" value="1"/>
</dbReference>
<feature type="domain" description="RNA polymerase sigma factor 70 region 4 type 2" evidence="8">
    <location>
        <begin position="108"/>
        <end position="159"/>
    </location>
</feature>
<protein>
    <recommendedName>
        <fullName evidence="6">RNA polymerase sigma factor</fullName>
    </recommendedName>
</protein>
<evidence type="ECO:0000259" key="7">
    <source>
        <dbReference type="Pfam" id="PF04542"/>
    </source>
</evidence>
<feature type="domain" description="RNA polymerase sigma-70 region 2" evidence="7">
    <location>
        <begin position="19"/>
        <end position="86"/>
    </location>
</feature>
<evidence type="ECO:0000256" key="5">
    <source>
        <dbReference type="ARBA" id="ARBA00023163"/>
    </source>
</evidence>
<gene>
    <name evidence="9" type="ORF">FWJ32_12715</name>
</gene>
<dbReference type="AlphaFoldDB" id="A0A5D8Q951"/>
<dbReference type="GO" id="GO:0006950">
    <property type="term" value="P:response to stress"/>
    <property type="evidence" value="ECO:0007669"/>
    <property type="project" value="UniProtKB-ARBA"/>
</dbReference>
<evidence type="ECO:0000313" key="9">
    <source>
        <dbReference type="EMBL" id="TZE80639.1"/>
    </source>
</evidence>
<dbReference type="Gene3D" id="1.10.10.10">
    <property type="entry name" value="Winged helix-like DNA-binding domain superfamily/Winged helix DNA-binding domain"/>
    <property type="match status" value="1"/>
</dbReference>
<dbReference type="NCBIfam" id="TIGR02937">
    <property type="entry name" value="sigma70-ECF"/>
    <property type="match status" value="1"/>
</dbReference>
<dbReference type="Pfam" id="PF04542">
    <property type="entry name" value="Sigma70_r2"/>
    <property type="match status" value="1"/>
</dbReference>
<dbReference type="SUPFAM" id="SSF88946">
    <property type="entry name" value="Sigma2 domain of RNA polymerase sigma factors"/>
    <property type="match status" value="1"/>
</dbReference>
<keyword evidence="3 6" id="KW-0731">Sigma factor</keyword>
<reference evidence="9 10" key="1">
    <citation type="submission" date="2019-08" db="EMBL/GenBank/DDBJ databases">
        <title>Calorimonas adulescens gen. nov., sp. nov., an anaerobic thermophilic bacterium from Sakhalin hot spring.</title>
        <authorList>
            <person name="Khomyakova M.A."/>
            <person name="Merkel A.Y."/>
            <person name="Novikov A."/>
            <person name="Bonch-Osmolovskaya E.A."/>
            <person name="Slobodkin A.I."/>
        </authorList>
    </citation>
    <scope>NUCLEOTIDE SEQUENCE [LARGE SCALE GENOMIC DNA]</scope>
    <source>
        <strain evidence="9 10">A05MB</strain>
    </source>
</reference>
<evidence type="ECO:0000256" key="4">
    <source>
        <dbReference type="ARBA" id="ARBA00023125"/>
    </source>
</evidence>
<evidence type="ECO:0000256" key="3">
    <source>
        <dbReference type="ARBA" id="ARBA00023082"/>
    </source>
</evidence>
<dbReference type="InterPro" id="IPR013325">
    <property type="entry name" value="RNA_pol_sigma_r2"/>
</dbReference>
<keyword evidence="4 6" id="KW-0238">DNA-binding</keyword>
<dbReference type="Gene3D" id="1.10.1740.10">
    <property type="match status" value="1"/>
</dbReference>
<evidence type="ECO:0000256" key="1">
    <source>
        <dbReference type="ARBA" id="ARBA00010641"/>
    </source>
</evidence>
<dbReference type="InterPro" id="IPR000838">
    <property type="entry name" value="RNA_pol_sigma70_ECF_CS"/>
</dbReference>
<proteinExistence type="inferred from homology"/>
<sequence>MEELVRRARDGDIKAFEGLVEAYKNKGFALSYSILGDRYSAEDVLQEAFIKAWRSLKALKDVSAFNTWFMRIIINLSYNEVKKRKREISIENFEDIPSVGDSAEDRIDIQRALSGLSVDHRVILILREIDGLSYDEIAEVLNIPIGTVKSRINAARMRMREILREEG</sequence>
<dbReference type="Pfam" id="PF08281">
    <property type="entry name" value="Sigma70_r4_2"/>
    <property type="match status" value="1"/>
</dbReference>
<keyword evidence="2 6" id="KW-0805">Transcription regulation</keyword>
<dbReference type="SUPFAM" id="SSF88659">
    <property type="entry name" value="Sigma3 and sigma4 domains of RNA polymerase sigma factors"/>
    <property type="match status" value="1"/>
</dbReference>
<dbReference type="PROSITE" id="PS01063">
    <property type="entry name" value="SIGMA70_ECF"/>
    <property type="match status" value="1"/>
</dbReference>
<dbReference type="InterPro" id="IPR013249">
    <property type="entry name" value="RNA_pol_sigma70_r4_t2"/>
</dbReference>
<dbReference type="GO" id="GO:0006352">
    <property type="term" value="P:DNA-templated transcription initiation"/>
    <property type="evidence" value="ECO:0007669"/>
    <property type="project" value="InterPro"/>
</dbReference>
<dbReference type="InterPro" id="IPR039425">
    <property type="entry name" value="RNA_pol_sigma-70-like"/>
</dbReference>
<accession>A0A5D8Q951</accession>
<dbReference type="InterPro" id="IPR036388">
    <property type="entry name" value="WH-like_DNA-bd_sf"/>
</dbReference>
<dbReference type="InterPro" id="IPR014284">
    <property type="entry name" value="RNA_pol_sigma-70_dom"/>
</dbReference>
<comment type="similarity">
    <text evidence="1 6">Belongs to the sigma-70 factor family. ECF subfamily.</text>
</comment>
<name>A0A5D8Q951_9THEO</name>
<dbReference type="Proteomes" id="UP000322976">
    <property type="component" value="Unassembled WGS sequence"/>
</dbReference>
<evidence type="ECO:0000256" key="6">
    <source>
        <dbReference type="RuleBase" id="RU000716"/>
    </source>
</evidence>
<dbReference type="InterPro" id="IPR007627">
    <property type="entry name" value="RNA_pol_sigma70_r2"/>
</dbReference>
<dbReference type="GO" id="GO:0003677">
    <property type="term" value="F:DNA binding"/>
    <property type="evidence" value="ECO:0007669"/>
    <property type="project" value="UniProtKB-KW"/>
</dbReference>
<organism evidence="9 10">
    <name type="scientific">Calorimonas adulescens</name>
    <dbReference type="NCBI Taxonomy" id="2606906"/>
    <lineage>
        <taxon>Bacteria</taxon>
        <taxon>Bacillati</taxon>
        <taxon>Bacillota</taxon>
        <taxon>Clostridia</taxon>
        <taxon>Thermoanaerobacterales</taxon>
        <taxon>Thermoanaerobacteraceae</taxon>
        <taxon>Calorimonas</taxon>
    </lineage>
</organism>
<dbReference type="GO" id="GO:0016987">
    <property type="term" value="F:sigma factor activity"/>
    <property type="evidence" value="ECO:0007669"/>
    <property type="project" value="UniProtKB-KW"/>
</dbReference>
<dbReference type="EMBL" id="VTPS01000031">
    <property type="protein sequence ID" value="TZE80639.1"/>
    <property type="molecule type" value="Genomic_DNA"/>
</dbReference>